<dbReference type="InterPro" id="IPR036890">
    <property type="entry name" value="HATPase_C_sf"/>
</dbReference>
<dbReference type="PROSITE" id="PS50112">
    <property type="entry name" value="PAS"/>
    <property type="match status" value="2"/>
</dbReference>
<reference evidence="12" key="1">
    <citation type="submission" date="2019-11" db="EMBL/GenBank/DDBJ databases">
        <title>Genome sequence of Heliorestis convoluta strain HH, an alkaliphilic and minimalistic phototrophic bacterium from a soda lake in Egypt.</title>
        <authorList>
            <person name="Dewey E.D."/>
            <person name="Stokes L.M."/>
            <person name="Burchell B.M."/>
            <person name="Shaffer K.N."/>
            <person name="Huntington A.M."/>
            <person name="Baker J.M."/>
            <person name="Nadendla S."/>
            <person name="Giglio M.G."/>
            <person name="Touchman J.W."/>
            <person name="Blankenship R.E."/>
            <person name="Madigan M.T."/>
            <person name="Sattley W.M."/>
        </authorList>
    </citation>
    <scope>NUCLEOTIDE SEQUENCE [LARGE SCALE GENOMIC DNA]</scope>
    <source>
        <strain evidence="12">HH</strain>
    </source>
</reference>
<evidence type="ECO:0000256" key="5">
    <source>
        <dbReference type="ARBA" id="ARBA00022741"/>
    </source>
</evidence>
<evidence type="ECO:0000256" key="4">
    <source>
        <dbReference type="ARBA" id="ARBA00022679"/>
    </source>
</evidence>
<dbReference type="CDD" id="cd00082">
    <property type="entry name" value="HisKA"/>
    <property type="match status" value="1"/>
</dbReference>
<dbReference type="InterPro" id="IPR000014">
    <property type="entry name" value="PAS"/>
</dbReference>
<dbReference type="Pfam" id="PF02518">
    <property type="entry name" value="HATPase_c"/>
    <property type="match status" value="1"/>
</dbReference>
<dbReference type="Pfam" id="PF08447">
    <property type="entry name" value="PAS_3"/>
    <property type="match status" value="1"/>
</dbReference>
<evidence type="ECO:0000256" key="6">
    <source>
        <dbReference type="ARBA" id="ARBA00022777"/>
    </source>
</evidence>
<dbReference type="SUPFAM" id="SSF55874">
    <property type="entry name" value="ATPase domain of HSP90 chaperone/DNA topoisomerase II/histidine kinase"/>
    <property type="match status" value="1"/>
</dbReference>
<keyword evidence="4" id="KW-0808">Transferase</keyword>
<dbReference type="SUPFAM" id="SSF47384">
    <property type="entry name" value="Homodimeric domain of signal transducing histidine kinase"/>
    <property type="match status" value="1"/>
</dbReference>
<evidence type="ECO:0000256" key="1">
    <source>
        <dbReference type="ARBA" id="ARBA00000085"/>
    </source>
</evidence>
<dbReference type="InterPro" id="IPR004358">
    <property type="entry name" value="Sig_transdc_His_kin-like_C"/>
</dbReference>
<dbReference type="InterPro" id="IPR035965">
    <property type="entry name" value="PAS-like_dom_sf"/>
</dbReference>
<dbReference type="PRINTS" id="PR00344">
    <property type="entry name" value="BCTRLSENSOR"/>
</dbReference>
<feature type="domain" description="Histidine kinase" evidence="9">
    <location>
        <begin position="285"/>
        <end position="487"/>
    </location>
</feature>
<dbReference type="SMART" id="SM00388">
    <property type="entry name" value="HisKA"/>
    <property type="match status" value="1"/>
</dbReference>
<keyword evidence="8" id="KW-0902">Two-component regulatory system</keyword>
<name>A0A5Q2N4W1_9FIRM</name>
<keyword evidence="5" id="KW-0547">Nucleotide-binding</keyword>
<dbReference type="EMBL" id="CP045875">
    <property type="protein sequence ID" value="QGG48973.1"/>
    <property type="molecule type" value="Genomic_DNA"/>
</dbReference>
<comment type="catalytic activity">
    <reaction evidence="1">
        <text>ATP + protein L-histidine = ADP + protein N-phospho-L-histidine.</text>
        <dbReference type="EC" id="2.7.13.3"/>
    </reaction>
</comment>
<dbReference type="Gene3D" id="3.30.450.20">
    <property type="entry name" value="PAS domain"/>
    <property type="match status" value="2"/>
</dbReference>
<protein>
    <recommendedName>
        <fullName evidence="2">histidine kinase</fullName>
        <ecNumber evidence="2">2.7.13.3</ecNumber>
    </recommendedName>
</protein>
<gene>
    <name evidence="11" type="ORF">FTV88_2884</name>
</gene>
<dbReference type="SMART" id="SM00091">
    <property type="entry name" value="PAS"/>
    <property type="match status" value="2"/>
</dbReference>
<dbReference type="SUPFAM" id="SSF55785">
    <property type="entry name" value="PYP-like sensor domain (PAS domain)"/>
    <property type="match status" value="2"/>
</dbReference>
<dbReference type="PANTHER" id="PTHR43065">
    <property type="entry name" value="SENSOR HISTIDINE KINASE"/>
    <property type="match status" value="1"/>
</dbReference>
<evidence type="ECO:0000259" key="10">
    <source>
        <dbReference type="PROSITE" id="PS50112"/>
    </source>
</evidence>
<dbReference type="EC" id="2.7.13.3" evidence="2"/>
<dbReference type="NCBIfam" id="TIGR00229">
    <property type="entry name" value="sensory_box"/>
    <property type="match status" value="2"/>
</dbReference>
<dbReference type="Gene3D" id="3.30.565.10">
    <property type="entry name" value="Histidine kinase-like ATPase, C-terminal domain"/>
    <property type="match status" value="1"/>
</dbReference>
<dbReference type="SMART" id="SM00387">
    <property type="entry name" value="HATPase_c"/>
    <property type="match status" value="1"/>
</dbReference>
<evidence type="ECO:0000256" key="2">
    <source>
        <dbReference type="ARBA" id="ARBA00012438"/>
    </source>
</evidence>
<feature type="domain" description="PAS" evidence="10">
    <location>
        <begin position="171"/>
        <end position="218"/>
    </location>
</feature>
<dbReference type="InterPro" id="IPR003661">
    <property type="entry name" value="HisK_dim/P_dom"/>
</dbReference>
<dbReference type="Pfam" id="PF00512">
    <property type="entry name" value="HisKA"/>
    <property type="match status" value="1"/>
</dbReference>
<dbReference type="AlphaFoldDB" id="A0A5Q2N4W1"/>
<organism evidence="11 12">
    <name type="scientific">Heliorestis convoluta</name>
    <dbReference type="NCBI Taxonomy" id="356322"/>
    <lineage>
        <taxon>Bacteria</taxon>
        <taxon>Bacillati</taxon>
        <taxon>Bacillota</taxon>
        <taxon>Clostridia</taxon>
        <taxon>Eubacteriales</taxon>
        <taxon>Heliobacteriaceae</taxon>
        <taxon>Heliorestis</taxon>
    </lineage>
</organism>
<keyword evidence="12" id="KW-1185">Reference proteome</keyword>
<dbReference type="Gene3D" id="1.10.287.130">
    <property type="match status" value="1"/>
</dbReference>
<sequence>MNQLLKMQNNSIEAPEQKTLHDNNKLSEIEHFIELSSDLLLVYDFDWNIITINDASTTLIGYRPEEVIGKSCVAFLHPEDREFVKNFIESNVEKKVNNVSRILCKNGSYKWFEWNTIPLEKENRIFAVGKDITEKVQMGRQLRQSEERFMKSFRYSPTMVSIVAIKDGHYGEFIDVNVKWIEVMGYQPEEVIGRFPSDLNLHSNPKDLEKLSSKLRKTGRLTNEKVLMRSKDGKEIITLCSAEPIELNGVSCLLVNLVDITEYDHLEKELLRLERLNLIGKLAAGLGHEIRNPMQTVRGFLQIIGTRCEREKEHFDLMISELDRVNHIISEFLSLSKRKPENLKGFNLDSVIQSFFPLIQAKAFLEEKDACLDLQTSANIVGDEKEIKQLMINLAQNGIEAMEPGKKLFIKTFEEGSYVVLAIIDQGKGIEPEIYRNLGTPFVTDKDNGTGLGLAVCYSIAKRHNAIIEVDTSAGGTTFFVKFPVESE</sequence>
<dbReference type="RefSeq" id="WP_162008055.1">
    <property type="nucleotide sequence ID" value="NZ_CP045875.1"/>
</dbReference>
<feature type="domain" description="PAS" evidence="10">
    <location>
        <begin position="25"/>
        <end position="95"/>
    </location>
</feature>
<dbReference type="InterPro" id="IPR036097">
    <property type="entry name" value="HisK_dim/P_sf"/>
</dbReference>
<evidence type="ECO:0000259" key="9">
    <source>
        <dbReference type="PROSITE" id="PS50109"/>
    </source>
</evidence>
<evidence type="ECO:0000256" key="7">
    <source>
        <dbReference type="ARBA" id="ARBA00022840"/>
    </source>
</evidence>
<evidence type="ECO:0000313" key="12">
    <source>
        <dbReference type="Proteomes" id="UP000366051"/>
    </source>
</evidence>
<evidence type="ECO:0000256" key="8">
    <source>
        <dbReference type="ARBA" id="ARBA00023012"/>
    </source>
</evidence>
<keyword evidence="3" id="KW-0597">Phosphoprotein</keyword>
<keyword evidence="7" id="KW-0067">ATP-binding</keyword>
<dbReference type="PROSITE" id="PS50109">
    <property type="entry name" value="HIS_KIN"/>
    <property type="match status" value="1"/>
</dbReference>
<accession>A0A5Q2N4W1</accession>
<dbReference type="Pfam" id="PF13426">
    <property type="entry name" value="PAS_9"/>
    <property type="match status" value="1"/>
</dbReference>
<keyword evidence="6 11" id="KW-0418">Kinase</keyword>
<dbReference type="GO" id="GO:0005524">
    <property type="term" value="F:ATP binding"/>
    <property type="evidence" value="ECO:0007669"/>
    <property type="project" value="UniProtKB-KW"/>
</dbReference>
<evidence type="ECO:0000313" key="11">
    <source>
        <dbReference type="EMBL" id="QGG48973.1"/>
    </source>
</evidence>
<dbReference type="KEGG" id="hcv:FTV88_2884"/>
<dbReference type="InterPro" id="IPR005467">
    <property type="entry name" value="His_kinase_dom"/>
</dbReference>
<evidence type="ECO:0000256" key="3">
    <source>
        <dbReference type="ARBA" id="ARBA00022553"/>
    </source>
</evidence>
<dbReference type="CDD" id="cd00130">
    <property type="entry name" value="PAS"/>
    <property type="match status" value="2"/>
</dbReference>
<dbReference type="GO" id="GO:0000155">
    <property type="term" value="F:phosphorelay sensor kinase activity"/>
    <property type="evidence" value="ECO:0007669"/>
    <property type="project" value="InterPro"/>
</dbReference>
<dbReference type="InterPro" id="IPR013655">
    <property type="entry name" value="PAS_fold_3"/>
</dbReference>
<dbReference type="Proteomes" id="UP000366051">
    <property type="component" value="Chromosome"/>
</dbReference>
<dbReference type="InterPro" id="IPR003594">
    <property type="entry name" value="HATPase_dom"/>
</dbReference>
<dbReference type="PANTHER" id="PTHR43065:SF46">
    <property type="entry name" value="C4-DICARBOXYLATE TRANSPORT SENSOR PROTEIN DCTB"/>
    <property type="match status" value="1"/>
</dbReference>
<proteinExistence type="predicted"/>